<comment type="caution">
    <text evidence="10">Lacks conserved residue(s) required for the propagation of feature annotation.</text>
</comment>
<evidence type="ECO:0000313" key="12">
    <source>
        <dbReference type="Proteomes" id="UP001497472"/>
    </source>
</evidence>
<dbReference type="PANTHER" id="PTHR11157">
    <property type="entry name" value="FATTY ACID ACYL TRANSFERASE-RELATED"/>
    <property type="match status" value="1"/>
</dbReference>
<proteinExistence type="inferred from homology"/>
<gene>
    <name evidence="11" type="ORF">LNINA_LOCUS12383</name>
</gene>
<evidence type="ECO:0000256" key="9">
    <source>
        <dbReference type="ARBA" id="ARBA00023160"/>
    </source>
</evidence>
<evidence type="ECO:0000256" key="3">
    <source>
        <dbReference type="ARBA" id="ARBA00022679"/>
    </source>
</evidence>
<name>A0AAV1JX46_9NEOP</name>
<organism evidence="11 12">
    <name type="scientific">Leptosia nina</name>
    <dbReference type="NCBI Taxonomy" id="320188"/>
    <lineage>
        <taxon>Eukaryota</taxon>
        <taxon>Metazoa</taxon>
        <taxon>Ecdysozoa</taxon>
        <taxon>Arthropoda</taxon>
        <taxon>Hexapoda</taxon>
        <taxon>Insecta</taxon>
        <taxon>Pterygota</taxon>
        <taxon>Neoptera</taxon>
        <taxon>Endopterygota</taxon>
        <taxon>Lepidoptera</taxon>
        <taxon>Glossata</taxon>
        <taxon>Ditrysia</taxon>
        <taxon>Papilionoidea</taxon>
        <taxon>Pieridae</taxon>
        <taxon>Pierinae</taxon>
        <taxon>Leptosia</taxon>
    </lineage>
</organism>
<dbReference type="GO" id="GO:0034625">
    <property type="term" value="P:fatty acid elongation, monounsaturated fatty acid"/>
    <property type="evidence" value="ECO:0007669"/>
    <property type="project" value="TreeGrafter"/>
</dbReference>
<comment type="subcellular location">
    <subcellularLocation>
        <location evidence="1">Membrane</location>
        <topology evidence="1">Multi-pass membrane protein</topology>
    </subcellularLocation>
</comment>
<feature type="transmembrane region" description="Helical" evidence="10">
    <location>
        <begin position="116"/>
        <end position="138"/>
    </location>
</feature>
<dbReference type="Pfam" id="PF01151">
    <property type="entry name" value="ELO"/>
    <property type="match status" value="1"/>
</dbReference>
<dbReference type="EMBL" id="CAVLEF010000225">
    <property type="protein sequence ID" value="CAK1553379.1"/>
    <property type="molecule type" value="Genomic_DNA"/>
</dbReference>
<feature type="transmembrane region" description="Helical" evidence="10">
    <location>
        <begin position="67"/>
        <end position="90"/>
    </location>
</feature>
<dbReference type="GO" id="GO:0042761">
    <property type="term" value="P:very long-chain fatty acid biosynthetic process"/>
    <property type="evidence" value="ECO:0007669"/>
    <property type="project" value="TreeGrafter"/>
</dbReference>
<evidence type="ECO:0000256" key="6">
    <source>
        <dbReference type="ARBA" id="ARBA00022989"/>
    </source>
</evidence>
<protein>
    <recommendedName>
        <fullName evidence="10">Elongation of very long chain fatty acids protein</fullName>
        <ecNumber evidence="10">2.3.1.199</ecNumber>
    </recommendedName>
    <alternativeName>
        <fullName evidence="10">Very-long-chain 3-oxoacyl-CoA synthase</fullName>
    </alternativeName>
</protein>
<evidence type="ECO:0000256" key="1">
    <source>
        <dbReference type="ARBA" id="ARBA00004141"/>
    </source>
</evidence>
<dbReference type="GO" id="GO:0019367">
    <property type="term" value="P:fatty acid elongation, saturated fatty acid"/>
    <property type="evidence" value="ECO:0007669"/>
    <property type="project" value="TreeGrafter"/>
</dbReference>
<evidence type="ECO:0000313" key="11">
    <source>
        <dbReference type="EMBL" id="CAK1553379.1"/>
    </source>
</evidence>
<dbReference type="EC" id="2.3.1.199" evidence="10"/>
<keyword evidence="2 10" id="KW-0444">Lipid biosynthesis</keyword>
<keyword evidence="3 10" id="KW-0808">Transferase</keyword>
<evidence type="ECO:0000256" key="8">
    <source>
        <dbReference type="ARBA" id="ARBA00023136"/>
    </source>
</evidence>
<accession>A0AAV1JX46</accession>
<keyword evidence="9 10" id="KW-0275">Fatty acid biosynthesis</keyword>
<keyword evidence="4 10" id="KW-0812">Transmembrane</keyword>
<keyword evidence="6 10" id="KW-1133">Transmembrane helix</keyword>
<dbReference type="Proteomes" id="UP001497472">
    <property type="component" value="Unassembled WGS sequence"/>
</dbReference>
<comment type="catalytic activity">
    <reaction evidence="10">
        <text>a very-long-chain acyl-CoA + malonyl-CoA + H(+) = a very-long-chain 3-oxoacyl-CoA + CO2 + CoA</text>
        <dbReference type="Rhea" id="RHEA:32727"/>
        <dbReference type="ChEBI" id="CHEBI:15378"/>
        <dbReference type="ChEBI" id="CHEBI:16526"/>
        <dbReference type="ChEBI" id="CHEBI:57287"/>
        <dbReference type="ChEBI" id="CHEBI:57384"/>
        <dbReference type="ChEBI" id="CHEBI:90725"/>
        <dbReference type="ChEBI" id="CHEBI:90736"/>
        <dbReference type="EC" id="2.3.1.199"/>
    </reaction>
</comment>
<dbReference type="GO" id="GO:0034626">
    <property type="term" value="P:fatty acid elongation, polyunsaturated fatty acid"/>
    <property type="evidence" value="ECO:0007669"/>
    <property type="project" value="TreeGrafter"/>
</dbReference>
<keyword evidence="8 10" id="KW-0472">Membrane</keyword>
<dbReference type="GO" id="GO:0009922">
    <property type="term" value="F:fatty acid elongase activity"/>
    <property type="evidence" value="ECO:0007669"/>
    <property type="project" value="UniProtKB-EC"/>
</dbReference>
<dbReference type="InterPro" id="IPR002076">
    <property type="entry name" value="ELO_fam"/>
</dbReference>
<dbReference type="GO" id="GO:0030148">
    <property type="term" value="P:sphingolipid biosynthetic process"/>
    <property type="evidence" value="ECO:0007669"/>
    <property type="project" value="TreeGrafter"/>
</dbReference>
<feature type="transmembrane region" description="Helical" evidence="10">
    <location>
        <begin position="35"/>
        <end position="55"/>
    </location>
</feature>
<evidence type="ECO:0000256" key="2">
    <source>
        <dbReference type="ARBA" id="ARBA00022516"/>
    </source>
</evidence>
<keyword evidence="5 10" id="KW-0276">Fatty acid metabolism</keyword>
<dbReference type="PANTHER" id="PTHR11157:SF21">
    <property type="entry name" value="ELONGATION OF VERY LONG CHAIN FATTY ACIDS PROTEIN"/>
    <property type="match status" value="1"/>
</dbReference>
<keyword evidence="7 10" id="KW-0443">Lipid metabolism</keyword>
<evidence type="ECO:0000256" key="4">
    <source>
        <dbReference type="ARBA" id="ARBA00022692"/>
    </source>
</evidence>
<keyword evidence="12" id="KW-1185">Reference proteome</keyword>
<dbReference type="AlphaFoldDB" id="A0AAV1JX46"/>
<evidence type="ECO:0000256" key="7">
    <source>
        <dbReference type="ARBA" id="ARBA00023098"/>
    </source>
</evidence>
<reference evidence="11 12" key="1">
    <citation type="submission" date="2023-11" db="EMBL/GenBank/DDBJ databases">
        <authorList>
            <person name="Okamura Y."/>
        </authorList>
    </citation>
    <scope>NUCLEOTIDE SEQUENCE [LARGE SCALE GENOMIC DNA]</scope>
</reference>
<dbReference type="GO" id="GO:0005789">
    <property type="term" value="C:endoplasmic reticulum membrane"/>
    <property type="evidence" value="ECO:0007669"/>
    <property type="project" value="TreeGrafter"/>
</dbReference>
<sequence>MATLIWNIIKGYNYVFDEIGDPRTKVWPLVGKPHIGMSLLVLYLFFVMKWGPAWMKNRKPFDIERLLIVYNIVQVIICAYCFIGAVQIWVTEYKWICQPVDFSYSESGLRMAKFVYYYYLLKIVDLMDTVSIVLELIYQLNAN</sequence>
<evidence type="ECO:0000256" key="10">
    <source>
        <dbReference type="RuleBase" id="RU361115"/>
    </source>
</evidence>
<comment type="similarity">
    <text evidence="10">Belongs to the ELO family.</text>
</comment>
<evidence type="ECO:0000256" key="5">
    <source>
        <dbReference type="ARBA" id="ARBA00022832"/>
    </source>
</evidence>
<comment type="caution">
    <text evidence="11">The sequence shown here is derived from an EMBL/GenBank/DDBJ whole genome shotgun (WGS) entry which is preliminary data.</text>
</comment>